<evidence type="ECO:0000256" key="5">
    <source>
        <dbReference type="SAM" id="Coils"/>
    </source>
</evidence>
<dbReference type="RefSeq" id="XP_004261597.1">
    <property type="nucleotide sequence ID" value="XM_004261549.1"/>
</dbReference>
<evidence type="ECO:0000313" key="8">
    <source>
        <dbReference type="Proteomes" id="UP000014680"/>
    </source>
</evidence>
<evidence type="ECO:0000313" key="7">
    <source>
        <dbReference type="EMBL" id="ELP94826.1"/>
    </source>
</evidence>
<dbReference type="EMBL" id="KB206169">
    <property type="protein sequence ID" value="ELP94826.1"/>
    <property type="molecule type" value="Genomic_DNA"/>
</dbReference>
<dbReference type="Gene3D" id="2.60.40.1970">
    <property type="entry name" value="YEATS domain"/>
    <property type="match status" value="1"/>
</dbReference>
<evidence type="ECO:0000256" key="4">
    <source>
        <dbReference type="PROSITE-ProRule" id="PRU00376"/>
    </source>
</evidence>
<gene>
    <name evidence="7" type="ORF">EIN_247200</name>
</gene>
<organism evidence="7 8">
    <name type="scientific">Entamoeba invadens IP1</name>
    <dbReference type="NCBI Taxonomy" id="370355"/>
    <lineage>
        <taxon>Eukaryota</taxon>
        <taxon>Amoebozoa</taxon>
        <taxon>Evosea</taxon>
        <taxon>Archamoebae</taxon>
        <taxon>Mastigamoebida</taxon>
        <taxon>Entamoebidae</taxon>
        <taxon>Entamoeba</taxon>
    </lineage>
</organism>
<dbReference type="Proteomes" id="UP000014680">
    <property type="component" value="Unassembled WGS sequence"/>
</dbReference>
<evidence type="ECO:0000259" key="6">
    <source>
        <dbReference type="PROSITE" id="PS51037"/>
    </source>
</evidence>
<reference evidence="7 8" key="1">
    <citation type="submission" date="2012-10" db="EMBL/GenBank/DDBJ databases">
        <authorList>
            <person name="Zafar N."/>
            <person name="Inman J."/>
            <person name="Hall N."/>
            <person name="Lorenzi H."/>
            <person name="Caler E."/>
        </authorList>
    </citation>
    <scope>NUCLEOTIDE SEQUENCE [LARGE SCALE GENOMIC DNA]</scope>
    <source>
        <strain evidence="7 8">IP1</strain>
    </source>
</reference>
<keyword evidence="8" id="KW-1185">Reference proteome</keyword>
<sequence length="194" mass="22306">MSMKITKRILYGNEATPLKKMIGPNSHNWTLFVRAFEEDDLDVYNMIETVIFHLHESFPNSHRRVVSPPYTVTENGWGEFEALIEIVFKQNLGSITLKHFIVLFNQDKVKKSVVSHVCFDQIIIVNPPEEFVKLTLAPIAPEWKATLKSTSGFQDEKDALKKVQSKLQTELQNLEKEYHTLLSSACKKTNLLTE</sequence>
<comment type="subcellular location">
    <subcellularLocation>
        <location evidence="4">Nucleus</location>
    </subcellularLocation>
</comment>
<dbReference type="InterPro" id="IPR055129">
    <property type="entry name" value="YEATS_dom"/>
</dbReference>
<dbReference type="PANTHER" id="PTHR47573">
    <property type="entry name" value="PROTEIN AF-9 HOMOLOG"/>
    <property type="match status" value="1"/>
</dbReference>
<feature type="coiled-coil region" evidence="5">
    <location>
        <begin position="157"/>
        <end position="184"/>
    </location>
</feature>
<dbReference type="InterPro" id="IPR038704">
    <property type="entry name" value="YEAST_sf"/>
</dbReference>
<feature type="domain" description="YEATS" evidence="6">
    <location>
        <begin position="1"/>
        <end position="138"/>
    </location>
</feature>
<dbReference type="OMA" id="KKFHADC"/>
<proteinExistence type="predicted"/>
<dbReference type="GO" id="GO:0005634">
    <property type="term" value="C:nucleus"/>
    <property type="evidence" value="ECO:0007669"/>
    <property type="project" value="UniProtKB-SubCell"/>
</dbReference>
<name>A0A0A1UDZ2_ENTIV</name>
<dbReference type="GeneID" id="14893793"/>
<dbReference type="VEuPathDB" id="AmoebaDB:EIN_247200"/>
<accession>A0A0A1UDZ2</accession>
<protein>
    <submittedName>
        <fullName evidence="7">Yeats domain, putative</fullName>
    </submittedName>
</protein>
<dbReference type="GO" id="GO:0006355">
    <property type="term" value="P:regulation of DNA-templated transcription"/>
    <property type="evidence" value="ECO:0007669"/>
    <property type="project" value="InterPro"/>
</dbReference>
<keyword evidence="1" id="KW-0805">Transcription regulation</keyword>
<dbReference type="OrthoDB" id="16041at2759"/>
<evidence type="ECO:0000256" key="2">
    <source>
        <dbReference type="ARBA" id="ARBA00023163"/>
    </source>
</evidence>
<evidence type="ECO:0000256" key="1">
    <source>
        <dbReference type="ARBA" id="ARBA00023015"/>
    </source>
</evidence>
<keyword evidence="5" id="KW-0175">Coiled coil</keyword>
<dbReference type="KEGG" id="eiv:EIN_247200"/>
<dbReference type="Pfam" id="PF03366">
    <property type="entry name" value="YEATS"/>
    <property type="match status" value="1"/>
</dbReference>
<dbReference type="InterPro" id="IPR005033">
    <property type="entry name" value="YEATS"/>
</dbReference>
<evidence type="ECO:0000256" key="3">
    <source>
        <dbReference type="ARBA" id="ARBA00023242"/>
    </source>
</evidence>
<keyword evidence="2" id="KW-0804">Transcription</keyword>
<keyword evidence="3 4" id="KW-0539">Nucleus</keyword>
<dbReference type="PROSITE" id="PS51037">
    <property type="entry name" value="YEATS"/>
    <property type="match status" value="1"/>
</dbReference>
<dbReference type="PANTHER" id="PTHR47573:SF1">
    <property type="entry name" value="PROTEIN AF-9 HOMOLOG"/>
    <property type="match status" value="1"/>
</dbReference>
<dbReference type="AlphaFoldDB" id="A0A0A1UDZ2"/>